<dbReference type="PANTHER" id="PTHR30576:SF10">
    <property type="entry name" value="SLL5057 PROTEIN"/>
    <property type="match status" value="1"/>
</dbReference>
<dbReference type="Proteomes" id="UP000320085">
    <property type="component" value="Unassembled WGS sequence"/>
</dbReference>
<feature type="transmembrane region" description="Helical" evidence="2">
    <location>
        <begin position="21"/>
        <end position="40"/>
    </location>
</feature>
<keyword evidence="2" id="KW-1133">Transmembrane helix</keyword>
<protein>
    <submittedName>
        <fullName evidence="4">Sugar transferase</fullName>
    </submittedName>
</protein>
<accession>A0A543PPR6</accession>
<comment type="caution">
    <text evidence="4">The sequence shown here is derived from an EMBL/GenBank/DDBJ whole genome shotgun (WGS) entry which is preliminary data.</text>
</comment>
<sequence length="227" mass="24586">MASRTPGVPLSRGRRALDITLAGVGLVVSAPVLAVAAVLVRAGSPGPVLFRQQRMGAGERPFTILKLRTMVVDAAGPGITLADDPRVTRVGDVLRRTSIDELPQLVNILRGDMTLVGPRPETVSLAVRYPASSRWVLQHTPGLTGPVQVRMRDATPTCARVPETGAEAAEVEALTERWYLEEVVPRRVVVDEEFLADPSLRRTVAVLAETVRYLVRPHPRSVAPSTR</sequence>
<evidence type="ECO:0000313" key="5">
    <source>
        <dbReference type="Proteomes" id="UP000320085"/>
    </source>
</evidence>
<organism evidence="4 5">
    <name type="scientific">Humibacillus xanthopallidus</name>
    <dbReference type="NCBI Taxonomy" id="412689"/>
    <lineage>
        <taxon>Bacteria</taxon>
        <taxon>Bacillati</taxon>
        <taxon>Actinomycetota</taxon>
        <taxon>Actinomycetes</taxon>
        <taxon>Micrococcales</taxon>
        <taxon>Intrasporangiaceae</taxon>
        <taxon>Humibacillus</taxon>
    </lineage>
</organism>
<name>A0A543PPR6_9MICO</name>
<feature type="domain" description="Bacterial sugar transferase" evidence="3">
    <location>
        <begin position="14"/>
        <end position="214"/>
    </location>
</feature>
<proteinExistence type="inferred from homology"/>
<keyword evidence="4" id="KW-0808">Transferase</keyword>
<evidence type="ECO:0000256" key="2">
    <source>
        <dbReference type="SAM" id="Phobius"/>
    </source>
</evidence>
<dbReference type="GO" id="GO:0016780">
    <property type="term" value="F:phosphotransferase activity, for other substituted phosphate groups"/>
    <property type="evidence" value="ECO:0007669"/>
    <property type="project" value="TreeGrafter"/>
</dbReference>
<evidence type="ECO:0000313" key="4">
    <source>
        <dbReference type="EMBL" id="TQN46071.1"/>
    </source>
</evidence>
<dbReference type="InterPro" id="IPR003362">
    <property type="entry name" value="Bact_transf"/>
</dbReference>
<dbReference type="PANTHER" id="PTHR30576">
    <property type="entry name" value="COLANIC BIOSYNTHESIS UDP-GLUCOSE LIPID CARRIER TRANSFERASE"/>
    <property type="match status" value="1"/>
</dbReference>
<comment type="similarity">
    <text evidence="1">Belongs to the bacterial sugar transferase family.</text>
</comment>
<keyword evidence="2" id="KW-0812">Transmembrane</keyword>
<keyword evidence="2" id="KW-0472">Membrane</keyword>
<evidence type="ECO:0000256" key="1">
    <source>
        <dbReference type="ARBA" id="ARBA00006464"/>
    </source>
</evidence>
<evidence type="ECO:0000259" key="3">
    <source>
        <dbReference type="Pfam" id="PF02397"/>
    </source>
</evidence>
<dbReference type="EMBL" id="VFQF01000002">
    <property type="protein sequence ID" value="TQN46071.1"/>
    <property type="molecule type" value="Genomic_DNA"/>
</dbReference>
<dbReference type="AlphaFoldDB" id="A0A543PPR6"/>
<reference evidence="4 5" key="1">
    <citation type="submission" date="2019-06" db="EMBL/GenBank/DDBJ databases">
        <title>Sequencing the genomes of 1000 actinobacteria strains.</title>
        <authorList>
            <person name="Klenk H.-P."/>
        </authorList>
    </citation>
    <scope>NUCLEOTIDE SEQUENCE [LARGE SCALE GENOMIC DNA]</scope>
    <source>
        <strain evidence="4 5">DSM 21776</strain>
    </source>
</reference>
<gene>
    <name evidence="4" type="ORF">FHX52_2777</name>
</gene>
<dbReference type="Pfam" id="PF02397">
    <property type="entry name" value="Bac_transf"/>
    <property type="match status" value="1"/>
</dbReference>